<proteinExistence type="predicted"/>
<dbReference type="InterPro" id="IPR032675">
    <property type="entry name" value="LRR_dom_sf"/>
</dbReference>
<evidence type="ECO:0008006" key="3">
    <source>
        <dbReference type="Google" id="ProtNLM"/>
    </source>
</evidence>
<evidence type="ECO:0000313" key="2">
    <source>
        <dbReference type="Proteomes" id="UP000297245"/>
    </source>
</evidence>
<reference evidence="1 2" key="1">
    <citation type="journal article" date="2019" name="Nat. Ecol. Evol.">
        <title>Megaphylogeny resolves global patterns of mushroom evolution.</title>
        <authorList>
            <person name="Varga T."/>
            <person name="Krizsan K."/>
            <person name="Foldi C."/>
            <person name="Dima B."/>
            <person name="Sanchez-Garcia M."/>
            <person name="Sanchez-Ramirez S."/>
            <person name="Szollosi G.J."/>
            <person name="Szarkandi J.G."/>
            <person name="Papp V."/>
            <person name="Albert L."/>
            <person name="Andreopoulos W."/>
            <person name="Angelini C."/>
            <person name="Antonin V."/>
            <person name="Barry K.W."/>
            <person name="Bougher N.L."/>
            <person name="Buchanan P."/>
            <person name="Buyck B."/>
            <person name="Bense V."/>
            <person name="Catcheside P."/>
            <person name="Chovatia M."/>
            <person name="Cooper J."/>
            <person name="Damon W."/>
            <person name="Desjardin D."/>
            <person name="Finy P."/>
            <person name="Geml J."/>
            <person name="Haridas S."/>
            <person name="Hughes K."/>
            <person name="Justo A."/>
            <person name="Karasinski D."/>
            <person name="Kautmanova I."/>
            <person name="Kiss B."/>
            <person name="Kocsube S."/>
            <person name="Kotiranta H."/>
            <person name="LaButti K.M."/>
            <person name="Lechner B.E."/>
            <person name="Liimatainen K."/>
            <person name="Lipzen A."/>
            <person name="Lukacs Z."/>
            <person name="Mihaltcheva S."/>
            <person name="Morgado L.N."/>
            <person name="Niskanen T."/>
            <person name="Noordeloos M.E."/>
            <person name="Ohm R.A."/>
            <person name="Ortiz-Santana B."/>
            <person name="Ovrebo C."/>
            <person name="Racz N."/>
            <person name="Riley R."/>
            <person name="Savchenko A."/>
            <person name="Shiryaev A."/>
            <person name="Soop K."/>
            <person name="Spirin V."/>
            <person name="Szebenyi C."/>
            <person name="Tomsovsky M."/>
            <person name="Tulloss R.E."/>
            <person name="Uehling J."/>
            <person name="Grigoriev I.V."/>
            <person name="Vagvolgyi C."/>
            <person name="Papp T."/>
            <person name="Martin F.M."/>
            <person name="Miettinen O."/>
            <person name="Hibbett D.S."/>
            <person name="Nagy L.G."/>
        </authorList>
    </citation>
    <scope>NUCLEOTIDE SEQUENCE [LARGE SCALE GENOMIC DNA]</scope>
    <source>
        <strain evidence="1 2">CBS 962.96</strain>
    </source>
</reference>
<evidence type="ECO:0000313" key="1">
    <source>
        <dbReference type="EMBL" id="THU97950.1"/>
    </source>
</evidence>
<name>A0A4S8M744_DENBC</name>
<sequence length="621" mass="69911">MFFSSSTSSNEIPLLFFKPSRRPKRPKLIQLDVSDLPKPLSVFAGGIPPHCPQEVIELIFKNLDQPSDLLHVISTSRLFYNIGLPVLYRSIEYVGPDDLESNKSFWSLSHMHTRTKAHSMTVTGPTRCDMVDSYYIYKNDSWHHRPNWTLEELITLNRHLLQLTNLTSLTFASIGCFGPQIIPGAICQTLRFLPSLKKLSFIGCVVEQGTIADSLDSSGPQWPQLTELTMWTSAFKGSQSPFFDLMRAKTLRVLRIEWIPPVLNSLSSASIPPETDPAYGQIYSMLVLPSSLCYLQIRLPYASPDSDDFEDWLILLAKLVASCKRLVGLNLQLSGYNSRTRNRGMVDHFTGSWSFIREYSGTSVFLPFLAGPESQLETMEIERRLTFFPGSSEYSYAAMEFPKLRSLSLKLYALDSSVFYELARARLDEVEKLTITYTGWKHDDFKDDALRSLGAQFLSEMPRLAIFHLYSTKGDHSDLITDVNKQCLVHLPNGTLSSDIQSILEPRSSPSADVHYNIMIIPEFANGVSLFLIIPARLRDHGALLLLNLGRQAAFFWTSANSCIITNQSPSETLVAAPSIEFTARTLMSTPTRLGSLKNYFLDVKNEIVAYYKGLQSSTGQ</sequence>
<dbReference type="EMBL" id="ML179146">
    <property type="protein sequence ID" value="THU97950.1"/>
    <property type="molecule type" value="Genomic_DNA"/>
</dbReference>
<dbReference type="Gene3D" id="3.80.10.10">
    <property type="entry name" value="Ribonuclease Inhibitor"/>
    <property type="match status" value="1"/>
</dbReference>
<protein>
    <recommendedName>
        <fullName evidence="3">F-box domain-containing protein</fullName>
    </recommendedName>
</protein>
<dbReference type="Proteomes" id="UP000297245">
    <property type="component" value="Unassembled WGS sequence"/>
</dbReference>
<gene>
    <name evidence="1" type="ORF">K435DRAFT_838358</name>
</gene>
<dbReference type="SUPFAM" id="SSF52047">
    <property type="entry name" value="RNI-like"/>
    <property type="match status" value="1"/>
</dbReference>
<dbReference type="AlphaFoldDB" id="A0A4S8M744"/>
<organism evidence="1 2">
    <name type="scientific">Dendrothele bispora (strain CBS 962.96)</name>
    <dbReference type="NCBI Taxonomy" id="1314807"/>
    <lineage>
        <taxon>Eukaryota</taxon>
        <taxon>Fungi</taxon>
        <taxon>Dikarya</taxon>
        <taxon>Basidiomycota</taxon>
        <taxon>Agaricomycotina</taxon>
        <taxon>Agaricomycetes</taxon>
        <taxon>Agaricomycetidae</taxon>
        <taxon>Agaricales</taxon>
        <taxon>Agaricales incertae sedis</taxon>
        <taxon>Dendrothele</taxon>
    </lineage>
</organism>
<accession>A0A4S8M744</accession>
<keyword evidence="2" id="KW-1185">Reference proteome</keyword>
<dbReference type="OrthoDB" id="5354526at2759"/>